<reference evidence="12 13" key="1">
    <citation type="journal article" date="2015" name="Genome Announc.">
        <title>Complete Genome Sequence of Mycoplasma flocculare Strain Ms42T (ATCC 27399T).</title>
        <authorList>
            <person name="Calcutt M.J."/>
            <person name="Foecking M.F."/>
            <person name="Heidari M.B."/>
            <person name="McIntosh M.A."/>
        </authorList>
    </citation>
    <scope>NUCLEOTIDE SEQUENCE [LARGE SCALE GENOMIC DNA]</scope>
    <source>
        <strain evidence="13">ATCC 27399</strain>
    </source>
</reference>
<keyword evidence="7 8" id="KW-0234">DNA repair</keyword>
<dbReference type="GO" id="GO:0097510">
    <property type="term" value="P:base-excision repair, AP site formation via deaminated base removal"/>
    <property type="evidence" value="ECO:0007669"/>
    <property type="project" value="TreeGrafter"/>
</dbReference>
<evidence type="ECO:0000256" key="1">
    <source>
        <dbReference type="ARBA" id="ARBA00001400"/>
    </source>
</evidence>
<name>A0A0A8ECL0_MESFC</name>
<dbReference type="EC" id="3.2.2.27" evidence="4 8"/>
<feature type="active site" description="Proton acceptor" evidence="8 9">
    <location>
        <position position="63"/>
    </location>
</feature>
<dbReference type="KEGG" id="mfq:MYF_02170"/>
<dbReference type="Gene3D" id="3.40.470.10">
    <property type="entry name" value="Uracil-DNA glycosylase-like domain"/>
    <property type="match status" value="1"/>
</dbReference>
<evidence type="ECO:0000256" key="3">
    <source>
        <dbReference type="ARBA" id="ARBA00008184"/>
    </source>
</evidence>
<comment type="subcellular location">
    <subcellularLocation>
        <location evidence="8">Cytoplasm</location>
    </subcellularLocation>
</comment>
<evidence type="ECO:0000256" key="6">
    <source>
        <dbReference type="ARBA" id="ARBA00022801"/>
    </source>
</evidence>
<dbReference type="AlphaFoldDB" id="A0A0A8ECL0"/>
<protein>
    <recommendedName>
        <fullName evidence="4 8">Uracil-DNA glycosylase</fullName>
        <shortName evidence="8">UDG</shortName>
        <ecNumber evidence="4 8">3.2.2.27</ecNumber>
    </recommendedName>
</protein>
<dbReference type="HOGENOM" id="CLU_032162_3_2_14"/>
<evidence type="ECO:0000256" key="8">
    <source>
        <dbReference type="HAMAP-Rule" id="MF_00148"/>
    </source>
</evidence>
<dbReference type="SMART" id="SM00986">
    <property type="entry name" value="UDG"/>
    <property type="match status" value="1"/>
</dbReference>
<evidence type="ECO:0000259" key="11">
    <source>
        <dbReference type="SMART" id="SM00986"/>
    </source>
</evidence>
<evidence type="ECO:0000256" key="2">
    <source>
        <dbReference type="ARBA" id="ARBA00002631"/>
    </source>
</evidence>
<evidence type="ECO:0000256" key="4">
    <source>
        <dbReference type="ARBA" id="ARBA00012030"/>
    </source>
</evidence>
<dbReference type="InterPro" id="IPR005122">
    <property type="entry name" value="Uracil-DNA_glycosylase-like"/>
</dbReference>
<keyword evidence="8" id="KW-0963">Cytoplasm</keyword>
<feature type="domain" description="Uracil-DNA glycosylase-like" evidence="11">
    <location>
        <begin position="48"/>
        <end position="207"/>
    </location>
</feature>
<dbReference type="Pfam" id="PF03167">
    <property type="entry name" value="UDG"/>
    <property type="match status" value="1"/>
</dbReference>
<comment type="function">
    <text evidence="2 8 10">Excises uracil residues from the DNA which can arise as a result of misincorporation of dUMP residues by DNA polymerase or due to deamination of cytosine.</text>
</comment>
<dbReference type="SMART" id="SM00987">
    <property type="entry name" value="UreE_C"/>
    <property type="match status" value="1"/>
</dbReference>
<dbReference type="NCBIfam" id="NF003589">
    <property type="entry name" value="PRK05254.1-2"/>
    <property type="match status" value="1"/>
</dbReference>
<evidence type="ECO:0000256" key="10">
    <source>
        <dbReference type="RuleBase" id="RU003780"/>
    </source>
</evidence>
<dbReference type="NCBIfam" id="TIGR00628">
    <property type="entry name" value="ung"/>
    <property type="match status" value="1"/>
</dbReference>
<dbReference type="STRING" id="743971.MYF_02170"/>
<dbReference type="InterPro" id="IPR018085">
    <property type="entry name" value="Ura-DNA_Glyclase_AS"/>
</dbReference>
<evidence type="ECO:0000313" key="12">
    <source>
        <dbReference type="EMBL" id="AJC49936.1"/>
    </source>
</evidence>
<dbReference type="PANTHER" id="PTHR11264:SF0">
    <property type="entry name" value="URACIL-DNA GLYCOSYLASE"/>
    <property type="match status" value="1"/>
</dbReference>
<keyword evidence="5 8" id="KW-0227">DNA damage</keyword>
<dbReference type="EMBL" id="CP007585">
    <property type="protein sequence ID" value="AJC49936.1"/>
    <property type="molecule type" value="Genomic_DNA"/>
</dbReference>
<evidence type="ECO:0000313" key="13">
    <source>
        <dbReference type="Proteomes" id="UP000031129"/>
    </source>
</evidence>
<keyword evidence="6 8" id="KW-0378">Hydrolase</keyword>
<evidence type="ECO:0000256" key="7">
    <source>
        <dbReference type="ARBA" id="ARBA00023204"/>
    </source>
</evidence>
<comment type="catalytic activity">
    <reaction evidence="1 8 10">
        <text>Hydrolyzes single-stranded DNA or mismatched double-stranded DNA and polynucleotides, releasing free uracil.</text>
        <dbReference type="EC" id="3.2.2.27"/>
    </reaction>
</comment>
<sequence length="219" mass="25513">MKTKLSFESFFRSETKKTYFHELMKKLEIEYKNYQVFPKKGDLFNAIKITDFDNLKIVIIGQDPYHQEGQADGLAFSTKAKILPPSLKNLFEEIKNSYPDFSKKDGNLKNWAKQGVLLLNIVLSVRKSSPNSHANIGWEIFSYNLIKFIVENKVDIIFLLLGQKAKTSVENVNFEKQKVFFYSHPSPFSFAKSLKHSDVFKKINIFLKQKNQSEINWNL</sequence>
<dbReference type="NCBIfam" id="NF003592">
    <property type="entry name" value="PRK05254.1-5"/>
    <property type="match status" value="1"/>
</dbReference>
<dbReference type="SUPFAM" id="SSF52141">
    <property type="entry name" value="Uracil-DNA glycosylase-like"/>
    <property type="match status" value="1"/>
</dbReference>
<dbReference type="OrthoDB" id="9804372at2"/>
<dbReference type="GO" id="GO:0004844">
    <property type="term" value="F:uracil DNA N-glycosylase activity"/>
    <property type="evidence" value="ECO:0007669"/>
    <property type="project" value="UniProtKB-UniRule"/>
</dbReference>
<gene>
    <name evidence="8 12" type="primary">ung</name>
    <name evidence="12" type="ORF">MYF_02170</name>
</gene>
<evidence type="ECO:0000256" key="9">
    <source>
        <dbReference type="PROSITE-ProRule" id="PRU10072"/>
    </source>
</evidence>
<dbReference type="GO" id="GO:0005737">
    <property type="term" value="C:cytoplasm"/>
    <property type="evidence" value="ECO:0007669"/>
    <property type="project" value="UniProtKB-SubCell"/>
</dbReference>
<dbReference type="CDD" id="cd10027">
    <property type="entry name" value="UDG-F1-like"/>
    <property type="match status" value="1"/>
</dbReference>
<dbReference type="Proteomes" id="UP000031129">
    <property type="component" value="Chromosome"/>
</dbReference>
<dbReference type="PANTHER" id="PTHR11264">
    <property type="entry name" value="URACIL-DNA GLYCOSYLASE"/>
    <property type="match status" value="1"/>
</dbReference>
<accession>A0A0A8ECL0</accession>
<dbReference type="RefSeq" id="WP_039387785.1">
    <property type="nucleotide sequence ID" value="NZ_CP007585.1"/>
</dbReference>
<comment type="similarity">
    <text evidence="3 8 10">Belongs to the uracil-DNA glycosylase (UDG) superfamily. UNG family.</text>
</comment>
<dbReference type="InterPro" id="IPR036895">
    <property type="entry name" value="Uracil-DNA_glycosylase-like_sf"/>
</dbReference>
<keyword evidence="13" id="KW-1185">Reference proteome</keyword>
<dbReference type="HAMAP" id="MF_00148">
    <property type="entry name" value="UDG"/>
    <property type="match status" value="1"/>
</dbReference>
<evidence type="ECO:0000256" key="5">
    <source>
        <dbReference type="ARBA" id="ARBA00022763"/>
    </source>
</evidence>
<proteinExistence type="inferred from homology"/>
<dbReference type="PROSITE" id="PS00130">
    <property type="entry name" value="U_DNA_GLYCOSYLASE"/>
    <property type="match status" value="1"/>
</dbReference>
<organism evidence="12 13">
    <name type="scientific">Mesomycoplasma flocculare ATCC 27399</name>
    <dbReference type="NCBI Taxonomy" id="743971"/>
    <lineage>
        <taxon>Bacteria</taxon>
        <taxon>Bacillati</taxon>
        <taxon>Mycoplasmatota</taxon>
        <taxon>Mycoplasmoidales</taxon>
        <taxon>Metamycoplasmataceae</taxon>
        <taxon>Mesomycoplasma</taxon>
    </lineage>
</organism>
<dbReference type="InterPro" id="IPR002043">
    <property type="entry name" value="UDG_fam1"/>
</dbReference>